<sequence>MRVLLTFTYGVSLNDWNDRGIITREISLYKKLNENNKNKFHFLTFGTNNDY</sequence>
<dbReference type="AlphaFoldDB" id="X1HVV7"/>
<accession>X1HVV7</accession>
<protein>
    <submittedName>
        <fullName evidence="1">Uncharacterized protein</fullName>
    </submittedName>
</protein>
<name>X1HVV7_9ZZZZ</name>
<reference evidence="1" key="1">
    <citation type="journal article" date="2014" name="Front. Microbiol.">
        <title>High frequency of phylogenetically diverse reductive dehalogenase-homologous genes in deep subseafloor sedimentary metagenomes.</title>
        <authorList>
            <person name="Kawai M."/>
            <person name="Futagami T."/>
            <person name="Toyoda A."/>
            <person name="Takaki Y."/>
            <person name="Nishi S."/>
            <person name="Hori S."/>
            <person name="Arai W."/>
            <person name="Tsubouchi T."/>
            <person name="Morono Y."/>
            <person name="Uchiyama I."/>
            <person name="Ito T."/>
            <person name="Fujiyama A."/>
            <person name="Inagaki F."/>
            <person name="Takami H."/>
        </authorList>
    </citation>
    <scope>NUCLEOTIDE SEQUENCE</scope>
    <source>
        <strain evidence="1">Expedition CK06-06</strain>
    </source>
</reference>
<comment type="caution">
    <text evidence="1">The sequence shown here is derived from an EMBL/GenBank/DDBJ whole genome shotgun (WGS) entry which is preliminary data.</text>
</comment>
<proteinExistence type="predicted"/>
<gene>
    <name evidence="1" type="ORF">S03H2_42004</name>
</gene>
<dbReference type="EMBL" id="BARU01026122">
    <property type="protein sequence ID" value="GAH74296.1"/>
    <property type="molecule type" value="Genomic_DNA"/>
</dbReference>
<feature type="non-terminal residue" evidence="1">
    <location>
        <position position="51"/>
    </location>
</feature>
<evidence type="ECO:0000313" key="1">
    <source>
        <dbReference type="EMBL" id="GAH74296.1"/>
    </source>
</evidence>
<organism evidence="1">
    <name type="scientific">marine sediment metagenome</name>
    <dbReference type="NCBI Taxonomy" id="412755"/>
    <lineage>
        <taxon>unclassified sequences</taxon>
        <taxon>metagenomes</taxon>
        <taxon>ecological metagenomes</taxon>
    </lineage>
</organism>